<feature type="domain" description="Carboxymuconolactone decarboxylase-like" evidence="1">
    <location>
        <begin position="25"/>
        <end position="105"/>
    </location>
</feature>
<dbReference type="STRING" id="1795827.A7P95_01875"/>
<organism evidence="2 3">
    <name type="scientific">Eikenella longinqua</name>
    <dbReference type="NCBI Taxonomy" id="1795827"/>
    <lineage>
        <taxon>Bacteria</taxon>
        <taxon>Pseudomonadati</taxon>
        <taxon>Pseudomonadota</taxon>
        <taxon>Betaproteobacteria</taxon>
        <taxon>Neisseriales</taxon>
        <taxon>Neisseriaceae</taxon>
        <taxon>Eikenella</taxon>
    </lineage>
</organism>
<dbReference type="InterPro" id="IPR029032">
    <property type="entry name" value="AhpD-like"/>
</dbReference>
<keyword evidence="3" id="KW-1185">Reference proteome</keyword>
<dbReference type="Pfam" id="PF02627">
    <property type="entry name" value="CMD"/>
    <property type="match status" value="1"/>
</dbReference>
<evidence type="ECO:0000313" key="2">
    <source>
        <dbReference type="EMBL" id="OAM31260.1"/>
    </source>
</evidence>
<dbReference type="PANTHER" id="PTHR33930">
    <property type="entry name" value="ALKYL HYDROPEROXIDE REDUCTASE AHPD"/>
    <property type="match status" value="1"/>
</dbReference>
<dbReference type="EMBL" id="LXSL01000011">
    <property type="protein sequence ID" value="OAM31260.1"/>
    <property type="molecule type" value="Genomic_DNA"/>
</dbReference>
<dbReference type="OrthoDB" id="1683318at2"/>
<comment type="caution">
    <text evidence="2">The sequence shown here is derived from an EMBL/GenBank/DDBJ whole genome shotgun (WGS) entry which is preliminary data.</text>
</comment>
<gene>
    <name evidence="2" type="ORF">A7P95_01875</name>
</gene>
<evidence type="ECO:0000259" key="1">
    <source>
        <dbReference type="Pfam" id="PF02627"/>
    </source>
</evidence>
<dbReference type="PANTHER" id="PTHR33930:SF2">
    <property type="entry name" value="BLR3452 PROTEIN"/>
    <property type="match status" value="1"/>
</dbReference>
<reference evidence="3" key="1">
    <citation type="submission" date="2016-05" db="EMBL/GenBank/DDBJ databases">
        <title>Draft genome of Corynebacterium afermentans subsp. afermentans LCDC 88199T.</title>
        <authorList>
            <person name="Bernier A.-M."/>
            <person name="Bernard K."/>
        </authorList>
    </citation>
    <scope>NUCLEOTIDE SEQUENCE [LARGE SCALE GENOMIC DNA]</scope>
    <source>
        <strain evidence="3">NML02-A-017</strain>
    </source>
</reference>
<dbReference type="RefSeq" id="WP_067590243.1">
    <property type="nucleotide sequence ID" value="NZ_LXSL01000011.1"/>
</dbReference>
<dbReference type="InterPro" id="IPR004675">
    <property type="entry name" value="AhpD_core"/>
</dbReference>
<protein>
    <recommendedName>
        <fullName evidence="1">Carboxymuconolactone decarboxylase-like domain-containing protein</fullName>
    </recommendedName>
</protein>
<proteinExistence type="predicted"/>
<dbReference type="Gene3D" id="1.20.1290.10">
    <property type="entry name" value="AhpD-like"/>
    <property type="match status" value="1"/>
</dbReference>
<dbReference type="InterPro" id="IPR003779">
    <property type="entry name" value="CMD-like"/>
</dbReference>
<dbReference type="NCBIfam" id="TIGR00778">
    <property type="entry name" value="ahpD_dom"/>
    <property type="match status" value="1"/>
</dbReference>
<sequence length="113" mass="11560">MFQDWKTHNADVKAAFAQMGKKHPKMIAAIGALEQAIAAEALDAKTRELIAIAVAVVNHCTSCIAIHAEAAAKAGATESEIAGALATAVYMNAGAAYAYSLQALEAGGAFGIE</sequence>
<dbReference type="AlphaFoldDB" id="A0A1A9S1G2"/>
<name>A0A1A9S1G2_9NEIS</name>
<accession>A0A1A9S1G2</accession>
<evidence type="ECO:0000313" key="3">
    <source>
        <dbReference type="Proteomes" id="UP000077885"/>
    </source>
</evidence>
<dbReference type="Proteomes" id="UP000077885">
    <property type="component" value="Unassembled WGS sequence"/>
</dbReference>
<dbReference type="GO" id="GO:0051920">
    <property type="term" value="F:peroxiredoxin activity"/>
    <property type="evidence" value="ECO:0007669"/>
    <property type="project" value="InterPro"/>
</dbReference>
<dbReference type="SUPFAM" id="SSF69118">
    <property type="entry name" value="AhpD-like"/>
    <property type="match status" value="1"/>
</dbReference>